<evidence type="ECO:0000256" key="3">
    <source>
        <dbReference type="RuleBase" id="RU003457"/>
    </source>
</evidence>
<comment type="similarity">
    <text evidence="1 3">Belongs to the pirin family.</text>
</comment>
<feature type="binding site" evidence="2">
    <location>
        <position position="113"/>
    </location>
    <ligand>
        <name>Fe cation</name>
        <dbReference type="ChEBI" id="CHEBI:24875"/>
    </ligand>
</feature>
<feature type="domain" description="Pirin C-terminal" evidence="5">
    <location>
        <begin position="194"/>
        <end position="294"/>
    </location>
</feature>
<dbReference type="InterPro" id="IPR011051">
    <property type="entry name" value="RmlC_Cupin_sf"/>
</dbReference>
<dbReference type="Pfam" id="PF02678">
    <property type="entry name" value="Pirin"/>
    <property type="match status" value="1"/>
</dbReference>
<comment type="caution">
    <text evidence="6">The sequence shown here is derived from an EMBL/GenBank/DDBJ whole genome shotgun (WGS) entry which is preliminary data.</text>
</comment>
<protein>
    <recommendedName>
        <fullName evidence="8">Pirin-like protein</fullName>
    </recommendedName>
</protein>
<dbReference type="CDD" id="cd02909">
    <property type="entry name" value="cupin_pirin_N"/>
    <property type="match status" value="1"/>
</dbReference>
<keyword evidence="2" id="KW-0479">Metal-binding</keyword>
<gene>
    <name evidence="6" type="ORF">BXY80_1376</name>
</gene>
<dbReference type="InterPro" id="IPR008778">
    <property type="entry name" value="Pirin_C_dom"/>
</dbReference>
<dbReference type="CDD" id="cd02247">
    <property type="entry name" value="cupin_pirin_C"/>
    <property type="match status" value="1"/>
</dbReference>
<sequence length="299" mass="33489">METIANKDKMKLNTIKRAGRSHFVDMGPIRLRQPFPTQHIEMIDPFVLLHHYGPYEISETNNPFDLGPHPHRGFEPITFLVQGEQLHRDSLGNESVVKAGDVQWTTAGRGIIHAEGPTNEFVQKGGTLEGIQLWLNLPAEKKMIQPNYQHAKSEDFNVVASEDAKVNVQVIAGAFKGKNGRIVTQTSVNAFMIDAKNGGEQFIQYSNLHQGLLYLLNGKVTVNHVEALELDKNQLMEFQQDGEGFSIKAEENSKLLFLSGKPIDEPVATYGPYVMNNQTELLEAMRDYQMGKMGFLPAN</sequence>
<dbReference type="InterPro" id="IPR012093">
    <property type="entry name" value="Pirin"/>
</dbReference>
<evidence type="ECO:0000259" key="4">
    <source>
        <dbReference type="Pfam" id="PF02678"/>
    </source>
</evidence>
<evidence type="ECO:0000256" key="2">
    <source>
        <dbReference type="PIRSR" id="PIRSR006232-1"/>
    </source>
</evidence>
<dbReference type="PANTHER" id="PTHR43594:SF1">
    <property type="entry name" value="QUERCETIN 2,3-DIOXYGENASE PA2418-RELATED"/>
    <property type="match status" value="1"/>
</dbReference>
<dbReference type="Proteomes" id="UP000284892">
    <property type="component" value="Unassembled WGS sequence"/>
</dbReference>
<dbReference type="PIRSF" id="PIRSF006232">
    <property type="entry name" value="Pirin"/>
    <property type="match status" value="1"/>
</dbReference>
<dbReference type="Pfam" id="PF05726">
    <property type="entry name" value="Pirin_C"/>
    <property type="match status" value="1"/>
</dbReference>
<feature type="binding site" evidence="2">
    <location>
        <position position="115"/>
    </location>
    <ligand>
        <name>Fe cation</name>
        <dbReference type="ChEBI" id="CHEBI:24875"/>
    </ligand>
</feature>
<dbReference type="InterPro" id="IPR003829">
    <property type="entry name" value="Pirin_N_dom"/>
</dbReference>
<dbReference type="InterPro" id="IPR053186">
    <property type="entry name" value="QDO-related"/>
</dbReference>
<feature type="binding site" evidence="2">
    <location>
        <position position="71"/>
    </location>
    <ligand>
        <name>Fe cation</name>
        <dbReference type="ChEBI" id="CHEBI:24875"/>
    </ligand>
</feature>
<dbReference type="GO" id="GO:0046872">
    <property type="term" value="F:metal ion binding"/>
    <property type="evidence" value="ECO:0007669"/>
    <property type="project" value="UniProtKB-KW"/>
</dbReference>
<dbReference type="AlphaFoldDB" id="A0A420DLW3"/>
<dbReference type="RefSeq" id="WP_120200516.1">
    <property type="nucleotide sequence ID" value="NZ_RAQJ01000002.1"/>
</dbReference>
<dbReference type="PANTHER" id="PTHR43594">
    <property type="entry name" value="QUERCETIN 2,3-DIOXYGENASE"/>
    <property type="match status" value="1"/>
</dbReference>
<organism evidence="6 7">
    <name type="scientific">Ichthyenterobacterium magnum</name>
    <dbReference type="NCBI Taxonomy" id="1230530"/>
    <lineage>
        <taxon>Bacteria</taxon>
        <taxon>Pseudomonadati</taxon>
        <taxon>Bacteroidota</taxon>
        <taxon>Flavobacteriia</taxon>
        <taxon>Flavobacteriales</taxon>
        <taxon>Flavobacteriaceae</taxon>
        <taxon>Ichthyenterobacterium</taxon>
    </lineage>
</organism>
<dbReference type="OrthoDB" id="321327at2"/>
<feature type="binding site" evidence="2">
    <location>
        <position position="69"/>
    </location>
    <ligand>
        <name>Fe cation</name>
        <dbReference type="ChEBI" id="CHEBI:24875"/>
    </ligand>
</feature>
<dbReference type="InterPro" id="IPR014710">
    <property type="entry name" value="RmlC-like_jellyroll"/>
</dbReference>
<proteinExistence type="inferred from homology"/>
<feature type="domain" description="Pirin N-terminal" evidence="4">
    <location>
        <begin position="30"/>
        <end position="135"/>
    </location>
</feature>
<dbReference type="EMBL" id="RAQJ01000002">
    <property type="protein sequence ID" value="RKE95191.1"/>
    <property type="molecule type" value="Genomic_DNA"/>
</dbReference>
<evidence type="ECO:0008006" key="8">
    <source>
        <dbReference type="Google" id="ProtNLM"/>
    </source>
</evidence>
<accession>A0A420DLW3</accession>
<evidence type="ECO:0000256" key="1">
    <source>
        <dbReference type="ARBA" id="ARBA00008416"/>
    </source>
</evidence>
<keyword evidence="7" id="KW-1185">Reference proteome</keyword>
<name>A0A420DLW3_9FLAO</name>
<keyword evidence="2" id="KW-0408">Iron</keyword>
<comment type="cofactor">
    <cofactor evidence="2">
        <name>Fe cation</name>
        <dbReference type="ChEBI" id="CHEBI:24875"/>
    </cofactor>
    <text evidence="2">Binds 1 Fe cation per subunit.</text>
</comment>
<reference evidence="6 7" key="1">
    <citation type="submission" date="2018-09" db="EMBL/GenBank/DDBJ databases">
        <title>Genomic Encyclopedia of Archaeal and Bacterial Type Strains, Phase II (KMG-II): from individual species to whole genera.</title>
        <authorList>
            <person name="Goeker M."/>
        </authorList>
    </citation>
    <scope>NUCLEOTIDE SEQUENCE [LARGE SCALE GENOMIC DNA]</scope>
    <source>
        <strain evidence="6 7">DSM 26283</strain>
    </source>
</reference>
<dbReference type="SUPFAM" id="SSF51182">
    <property type="entry name" value="RmlC-like cupins"/>
    <property type="match status" value="1"/>
</dbReference>
<evidence type="ECO:0000259" key="5">
    <source>
        <dbReference type="Pfam" id="PF05726"/>
    </source>
</evidence>
<evidence type="ECO:0000313" key="7">
    <source>
        <dbReference type="Proteomes" id="UP000284892"/>
    </source>
</evidence>
<evidence type="ECO:0000313" key="6">
    <source>
        <dbReference type="EMBL" id="RKE95191.1"/>
    </source>
</evidence>
<dbReference type="Gene3D" id="2.60.120.10">
    <property type="entry name" value="Jelly Rolls"/>
    <property type="match status" value="2"/>
</dbReference>